<dbReference type="AlphaFoldDB" id="A0A6M3KDV7"/>
<evidence type="ECO:0000313" key="2">
    <source>
        <dbReference type="EMBL" id="QJA80089.1"/>
    </source>
</evidence>
<reference evidence="2" key="1">
    <citation type="submission" date="2020-03" db="EMBL/GenBank/DDBJ databases">
        <title>The deep terrestrial virosphere.</title>
        <authorList>
            <person name="Holmfeldt K."/>
            <person name="Nilsson E."/>
            <person name="Simone D."/>
            <person name="Lopez-Fernandez M."/>
            <person name="Wu X."/>
            <person name="de Brujin I."/>
            <person name="Lundin D."/>
            <person name="Andersson A."/>
            <person name="Bertilsson S."/>
            <person name="Dopson M."/>
        </authorList>
    </citation>
    <scope>NUCLEOTIDE SEQUENCE</scope>
    <source>
        <strain evidence="2">MM415A00780</strain>
    </source>
</reference>
<feature type="domain" description="Large polyvalent protein associated" evidence="1">
    <location>
        <begin position="940"/>
        <end position="1114"/>
    </location>
</feature>
<organism evidence="2">
    <name type="scientific">viral metagenome</name>
    <dbReference type="NCBI Taxonomy" id="1070528"/>
    <lineage>
        <taxon>unclassified sequences</taxon>
        <taxon>metagenomes</taxon>
        <taxon>organismal metagenomes</taxon>
    </lineage>
</organism>
<name>A0A6M3KDV7_9ZZZZ</name>
<dbReference type="EMBL" id="MT142406">
    <property type="protein sequence ID" value="QJA80089.1"/>
    <property type="molecule type" value="Genomic_DNA"/>
</dbReference>
<proteinExistence type="predicted"/>
<accession>A0A6M3KDV7</accession>
<dbReference type="Pfam" id="PF18857">
    <property type="entry name" value="LPD38"/>
    <property type="match status" value="1"/>
</dbReference>
<protein>
    <recommendedName>
        <fullName evidence="1">Large polyvalent protein associated domain-containing protein</fullName>
    </recommendedName>
</protein>
<gene>
    <name evidence="2" type="ORF">MM415A00780_0003</name>
</gene>
<dbReference type="InterPro" id="IPR040561">
    <property type="entry name" value="LPD38"/>
</dbReference>
<sequence length="1229" mass="137629">MPLKWSDVVQKQEYLSLVPEDRAMAKNQYFNDIVAPNIPQEDSEFAKKEFMNYATNLDVKEKQPGFIKSMMSGALEKVKRGAGVGIGIINSPLAFVWGSQAAQYEYPEEYAKLSVPEQALVSVGGGLESAWRSISQKEDFGTLFGEYHKIKTGKTVRETVENDIKSAVKWDKLSIDDKAALQTTMDVIAPSVELLMNVIADPIISAGEAARLTQLKVPKHWQGKIDPKVIAEIEKLESLEKIEKIAVQKKLLETMKNRKGYMQWWKDNLDKFDLRERGAPLLKPGEREIPGMTAPQQAIAGTPKRFQTTLHPAETAMAEPKIPLRPDQMVKLKEDRRIRTGIPLIKPKPITAGTYTRATGGAILGIEEDEDGNFRYNIGKGLAGTMLVAGGLNLTGKNKKFMKIISDNPAWEKVHGMIGKEKRSFNFAGLFGKINTKGFDRMSRLEDKSEKAYIAARTFSSYKDQAQLKFQELVDGLSKVKEDEVLFTDYVDAHRAYTRAARGLKNPNNVTLADSKQAIKEIESVHIASGKDVENLRGALNNFQEWTSKYILQDFMNAGLLSKAGFDDIIKNNKWYATFDVLDHLPPDINNLPMGISGEYFSVANQGVIKTMIGTEKKIANPIEATIRKFTQAQETVARNKVANAFIDDPHAINLFRPIAENPKQFKIMQAQGLDPIVQGSWNKKEFGTINRFKDGRVERYLVDADIAEAMKQLSPAQAPKAVQAINAVFRAAATTVYLPFTISNATRDALMAYTTAPVYTALRPDKFVVDWSKGFWEGAKHEFLGSSDLAKEYIKSGGGFGYVGNLRKANFAKSQLFKKGLVKQSTDIVTSPLKLIEKISATIELAPRLGTFERAKMVGMTGEDAALMARQSTIDFNRGGTWTKVANQWIPFLNARFQSRVVLAQALKRDPKNTIAKIAVAVGIPGLATYAWNRLYHSDLYDDIPEYIKQNYFVIITGKGKDERGVDAPQYLVISKGDVGQMAWNPVEFGLDKMWEKDTESAKKFLVNYLSDLSPVEFARQGELSLSKAAGGLLPPVVKGFAEDWANLNLYTGREIVPHYMGKSKPPELQYKENTPETYKWLGKKLNVAPLRLQNFASNILAGYGREGLDPSAMLRGLTGRLVKTKGGEHEQQAWTTIKDVEQGYVYTRAYAEQMVENGDRNGAAKLLREWNNGLRLQINEYNKKFSKYGFEDKGGLRNSYLFTPDKMKNIFLKREEEGTALQKKLRR</sequence>
<evidence type="ECO:0000259" key="1">
    <source>
        <dbReference type="Pfam" id="PF18857"/>
    </source>
</evidence>